<dbReference type="OrthoDB" id="2999999at2759"/>
<keyword evidence="2" id="KW-1185">Reference proteome</keyword>
<evidence type="ECO:0000313" key="2">
    <source>
        <dbReference type="Proteomes" id="UP000620124"/>
    </source>
</evidence>
<accession>A0A8H7DGR8</accession>
<protein>
    <submittedName>
        <fullName evidence="1">Uncharacterized protein</fullName>
    </submittedName>
</protein>
<evidence type="ECO:0000313" key="1">
    <source>
        <dbReference type="EMBL" id="KAF7372552.1"/>
    </source>
</evidence>
<organism evidence="1 2">
    <name type="scientific">Mycena venus</name>
    <dbReference type="NCBI Taxonomy" id="2733690"/>
    <lineage>
        <taxon>Eukaryota</taxon>
        <taxon>Fungi</taxon>
        <taxon>Dikarya</taxon>
        <taxon>Basidiomycota</taxon>
        <taxon>Agaricomycotina</taxon>
        <taxon>Agaricomycetes</taxon>
        <taxon>Agaricomycetidae</taxon>
        <taxon>Agaricales</taxon>
        <taxon>Marasmiineae</taxon>
        <taxon>Mycenaceae</taxon>
        <taxon>Mycena</taxon>
    </lineage>
</organism>
<sequence length="349" mass="39161">MDIIPDPDSTVVNNPVNPTRNLKDYLVCPKSNFIPAHGWTQASVLFNHLEENINKAMDKPMSSLVAVIIGQDRPSNRAMAADAIANAIVSTGLAVQDEFTVIPATPKDGDPEAPILPHANLILCTSSQLKNKITADPTEVKDMHNISSSLTSLQAIIHMRRNDESDGLTFYLLPAFPEPSWFIGTFVGLSDRFTCTEFITALFEKLIADPEVLKLIQEHRDRVPDARGIPFVIRVLLEYADAKPCQAWMPGRRGSDGQRQNAVRLYMPPPSFEEDPIETWKAHPGKMNKWELQSRFDLRVISNRYRRETRIENAACHGMTAAIWAISTLLSHPWHIRNTSIRGCLQMCL</sequence>
<dbReference type="EMBL" id="JACAZI010000001">
    <property type="protein sequence ID" value="KAF7372552.1"/>
    <property type="molecule type" value="Genomic_DNA"/>
</dbReference>
<comment type="caution">
    <text evidence="1">The sequence shown here is derived from an EMBL/GenBank/DDBJ whole genome shotgun (WGS) entry which is preliminary data.</text>
</comment>
<gene>
    <name evidence="1" type="ORF">MVEN_00117600</name>
</gene>
<dbReference type="Proteomes" id="UP000620124">
    <property type="component" value="Unassembled WGS sequence"/>
</dbReference>
<dbReference type="AlphaFoldDB" id="A0A8H7DGR8"/>
<proteinExistence type="predicted"/>
<name>A0A8H7DGR8_9AGAR</name>
<reference evidence="1" key="1">
    <citation type="submission" date="2020-05" db="EMBL/GenBank/DDBJ databases">
        <title>Mycena genomes resolve the evolution of fungal bioluminescence.</title>
        <authorList>
            <person name="Tsai I.J."/>
        </authorList>
    </citation>
    <scope>NUCLEOTIDE SEQUENCE</scope>
    <source>
        <strain evidence="1">CCC161011</strain>
    </source>
</reference>